<evidence type="ECO:0000259" key="2">
    <source>
        <dbReference type="Pfam" id="PF13391"/>
    </source>
</evidence>
<dbReference type="InterPro" id="IPR003615">
    <property type="entry name" value="HNH_nuc"/>
</dbReference>
<evidence type="ECO:0000313" key="4">
    <source>
        <dbReference type="Proteomes" id="UP000276215"/>
    </source>
</evidence>
<feature type="region of interest" description="Disordered" evidence="1">
    <location>
        <begin position="70"/>
        <end position="101"/>
    </location>
</feature>
<name>A0A3N4JMH1_9PEZI</name>
<dbReference type="EMBL" id="ML120387">
    <property type="protein sequence ID" value="RPA99435.1"/>
    <property type="molecule type" value="Genomic_DNA"/>
</dbReference>
<accession>A0A3N4JMH1</accession>
<gene>
    <name evidence="3" type="ORF">L873DRAFT_1789588</name>
</gene>
<feature type="domain" description="HNH nuclease" evidence="2">
    <location>
        <begin position="112"/>
        <end position="194"/>
    </location>
</feature>
<evidence type="ECO:0000313" key="3">
    <source>
        <dbReference type="EMBL" id="RPA99435.1"/>
    </source>
</evidence>
<evidence type="ECO:0000256" key="1">
    <source>
        <dbReference type="SAM" id="MobiDB-lite"/>
    </source>
</evidence>
<keyword evidence="4" id="KW-1185">Reference proteome</keyword>
<sequence>MISVSQHMHLLAHTSIDLGRILNHSFFHMVPDLQQELLDPPPSNTAERDERVAIWTTRLNNIKSALGNFPTLRNPSATTTPRSSSGATAPMRSIPSSQARGTDHLEHGQYACIITGREMFDGFSIKVAHVIPYALVKNHGCRTLDFWKMLEMFYGTECTDTIFAAVAGNINCRENLVALDNSIDTLFENGRLSLTPKTLQGAPISVTDGYTGDYLLSVDYREWKHLNSSPQRRSWAATARLGYCMVAVWCLSHIATTHWTTPALYNLLFLLSGLPYSV</sequence>
<organism evidence="3 4">
    <name type="scientific">Choiromyces venosus 120613-1</name>
    <dbReference type="NCBI Taxonomy" id="1336337"/>
    <lineage>
        <taxon>Eukaryota</taxon>
        <taxon>Fungi</taxon>
        <taxon>Dikarya</taxon>
        <taxon>Ascomycota</taxon>
        <taxon>Pezizomycotina</taxon>
        <taxon>Pezizomycetes</taxon>
        <taxon>Pezizales</taxon>
        <taxon>Tuberaceae</taxon>
        <taxon>Choiromyces</taxon>
    </lineage>
</organism>
<feature type="compositionally biased region" description="Polar residues" evidence="1">
    <location>
        <begin position="71"/>
        <end position="87"/>
    </location>
</feature>
<reference evidence="3 4" key="1">
    <citation type="journal article" date="2018" name="Nat. Ecol. Evol.">
        <title>Pezizomycetes genomes reveal the molecular basis of ectomycorrhizal truffle lifestyle.</title>
        <authorList>
            <person name="Murat C."/>
            <person name="Payen T."/>
            <person name="Noel B."/>
            <person name="Kuo A."/>
            <person name="Morin E."/>
            <person name="Chen J."/>
            <person name="Kohler A."/>
            <person name="Krizsan K."/>
            <person name="Balestrini R."/>
            <person name="Da Silva C."/>
            <person name="Montanini B."/>
            <person name="Hainaut M."/>
            <person name="Levati E."/>
            <person name="Barry K.W."/>
            <person name="Belfiori B."/>
            <person name="Cichocki N."/>
            <person name="Clum A."/>
            <person name="Dockter R.B."/>
            <person name="Fauchery L."/>
            <person name="Guy J."/>
            <person name="Iotti M."/>
            <person name="Le Tacon F."/>
            <person name="Lindquist E.A."/>
            <person name="Lipzen A."/>
            <person name="Malagnac F."/>
            <person name="Mello A."/>
            <person name="Molinier V."/>
            <person name="Miyauchi S."/>
            <person name="Poulain J."/>
            <person name="Riccioni C."/>
            <person name="Rubini A."/>
            <person name="Sitrit Y."/>
            <person name="Splivallo R."/>
            <person name="Traeger S."/>
            <person name="Wang M."/>
            <person name="Zifcakova L."/>
            <person name="Wipf D."/>
            <person name="Zambonelli A."/>
            <person name="Paolocci F."/>
            <person name="Nowrousian M."/>
            <person name="Ottonello S."/>
            <person name="Baldrian P."/>
            <person name="Spatafora J.W."/>
            <person name="Henrissat B."/>
            <person name="Nagy L.G."/>
            <person name="Aury J.M."/>
            <person name="Wincker P."/>
            <person name="Grigoriev I.V."/>
            <person name="Bonfante P."/>
            <person name="Martin F.M."/>
        </authorList>
    </citation>
    <scope>NUCLEOTIDE SEQUENCE [LARGE SCALE GENOMIC DNA]</scope>
    <source>
        <strain evidence="3 4">120613-1</strain>
    </source>
</reference>
<protein>
    <recommendedName>
        <fullName evidence="2">HNH nuclease domain-containing protein</fullName>
    </recommendedName>
</protein>
<dbReference type="Pfam" id="PF13391">
    <property type="entry name" value="HNH_2"/>
    <property type="match status" value="1"/>
</dbReference>
<dbReference type="AlphaFoldDB" id="A0A3N4JMH1"/>
<dbReference type="OrthoDB" id="5416097at2759"/>
<proteinExistence type="predicted"/>
<dbReference type="Proteomes" id="UP000276215">
    <property type="component" value="Unassembled WGS sequence"/>
</dbReference>